<evidence type="ECO:0000256" key="5">
    <source>
        <dbReference type="ARBA" id="ARBA00023242"/>
    </source>
</evidence>
<evidence type="ECO:0000259" key="7">
    <source>
        <dbReference type="PROSITE" id="PS50048"/>
    </source>
</evidence>
<dbReference type="EMBL" id="SNRW01013487">
    <property type="protein sequence ID" value="KAA6372561.1"/>
    <property type="molecule type" value="Genomic_DNA"/>
</dbReference>
<dbReference type="GO" id="GO:0045944">
    <property type="term" value="P:positive regulation of transcription by RNA polymerase II"/>
    <property type="evidence" value="ECO:0007669"/>
    <property type="project" value="TreeGrafter"/>
</dbReference>
<evidence type="ECO:0000256" key="3">
    <source>
        <dbReference type="ARBA" id="ARBA00023125"/>
    </source>
</evidence>
<proteinExistence type="predicted"/>
<keyword evidence="4" id="KW-0804">Transcription</keyword>
<name>A0A5J4URA9_9EUKA</name>
<accession>A0A5J4URA9</accession>
<dbReference type="SUPFAM" id="SSF57701">
    <property type="entry name" value="Zn2/Cys6 DNA-binding domain"/>
    <property type="match status" value="1"/>
</dbReference>
<feature type="domain" description="Zn(2)-C6 fungal-type" evidence="7">
    <location>
        <begin position="10"/>
        <end position="39"/>
    </location>
</feature>
<dbReference type="PRINTS" id="PR00054">
    <property type="entry name" value="FUNGALZNCYS"/>
</dbReference>
<dbReference type="PROSITE" id="PS50048">
    <property type="entry name" value="ZN2_CY6_FUNGAL_2"/>
    <property type="match status" value="1"/>
</dbReference>
<dbReference type="GO" id="GO:0000981">
    <property type="term" value="F:DNA-binding transcription factor activity, RNA polymerase II-specific"/>
    <property type="evidence" value="ECO:0007669"/>
    <property type="project" value="InterPro"/>
</dbReference>
<dbReference type="InterPro" id="IPR036864">
    <property type="entry name" value="Zn2-C6_fun-type_DNA-bd_sf"/>
</dbReference>
<feature type="compositionally biased region" description="Polar residues" evidence="6">
    <location>
        <begin position="96"/>
        <end position="135"/>
    </location>
</feature>
<dbReference type="GO" id="GO:0008270">
    <property type="term" value="F:zinc ion binding"/>
    <property type="evidence" value="ECO:0007669"/>
    <property type="project" value="InterPro"/>
</dbReference>
<comment type="subcellular location">
    <subcellularLocation>
        <location evidence="1">Nucleus</location>
    </subcellularLocation>
</comment>
<dbReference type="CDD" id="cd00067">
    <property type="entry name" value="GAL4"/>
    <property type="match status" value="1"/>
</dbReference>
<dbReference type="SMART" id="SM00066">
    <property type="entry name" value="GAL4"/>
    <property type="match status" value="1"/>
</dbReference>
<dbReference type="GO" id="GO:0005634">
    <property type="term" value="C:nucleus"/>
    <property type="evidence" value="ECO:0007669"/>
    <property type="project" value="UniProtKB-SubCell"/>
</dbReference>
<evidence type="ECO:0000313" key="8">
    <source>
        <dbReference type="EMBL" id="KAA6372561.1"/>
    </source>
</evidence>
<dbReference type="AlphaFoldDB" id="A0A5J4URA9"/>
<keyword evidence="2" id="KW-0805">Transcription regulation</keyword>
<evidence type="ECO:0000256" key="1">
    <source>
        <dbReference type="ARBA" id="ARBA00004123"/>
    </source>
</evidence>
<dbReference type="InterPro" id="IPR001138">
    <property type="entry name" value="Zn2Cys6_DnaBD"/>
</dbReference>
<protein>
    <recommendedName>
        <fullName evidence="7">Zn(2)-C6 fungal-type domain-containing protein</fullName>
    </recommendedName>
</protein>
<reference evidence="8 9" key="1">
    <citation type="submission" date="2019-03" db="EMBL/GenBank/DDBJ databases">
        <title>Single cell metagenomics reveals metabolic interactions within the superorganism composed of flagellate Streblomastix strix and complex community of Bacteroidetes bacteria on its surface.</title>
        <authorList>
            <person name="Treitli S.C."/>
            <person name="Kolisko M."/>
            <person name="Husnik F."/>
            <person name="Keeling P."/>
            <person name="Hampl V."/>
        </authorList>
    </citation>
    <scope>NUCLEOTIDE SEQUENCE [LARGE SCALE GENOMIC DNA]</scope>
    <source>
        <strain evidence="8">ST1C</strain>
    </source>
</reference>
<sequence>MQRRQIVLQACDACRMRKIRCDGVQPCSACLSRKDTCTFDMPVKKRGPNGKKKRALIRKLAIEQQSTQMQTGNTKLKKKQVSLRQSANIISNNNIKPSKTTKSNKQIQQKAPPLQNSRISKQSTQKRNQQQFPSN</sequence>
<keyword evidence="5" id="KW-0539">Nucleus</keyword>
<feature type="region of interest" description="Disordered" evidence="6">
    <location>
        <begin position="64"/>
        <end position="135"/>
    </location>
</feature>
<dbReference type="Gene3D" id="4.10.240.10">
    <property type="entry name" value="Zn(2)-C6 fungal-type DNA-binding domain"/>
    <property type="match status" value="1"/>
</dbReference>
<organism evidence="8 9">
    <name type="scientific">Streblomastix strix</name>
    <dbReference type="NCBI Taxonomy" id="222440"/>
    <lineage>
        <taxon>Eukaryota</taxon>
        <taxon>Metamonada</taxon>
        <taxon>Preaxostyla</taxon>
        <taxon>Oxymonadida</taxon>
        <taxon>Streblomastigidae</taxon>
        <taxon>Streblomastix</taxon>
    </lineage>
</organism>
<gene>
    <name evidence="8" type="ORF">EZS28_031912</name>
</gene>
<dbReference type="PANTHER" id="PTHR47540">
    <property type="entry name" value="THIAMINE REPRESSIBLE GENES REGULATORY PROTEIN THI5"/>
    <property type="match status" value="1"/>
</dbReference>
<dbReference type="InterPro" id="IPR051711">
    <property type="entry name" value="Stress_Response_Reg"/>
</dbReference>
<dbReference type="Pfam" id="PF00172">
    <property type="entry name" value="Zn_clus"/>
    <property type="match status" value="1"/>
</dbReference>
<keyword evidence="3" id="KW-0238">DNA-binding</keyword>
<evidence type="ECO:0000313" key="9">
    <source>
        <dbReference type="Proteomes" id="UP000324800"/>
    </source>
</evidence>
<dbReference type="OrthoDB" id="10261408at2759"/>
<dbReference type="PROSITE" id="PS00463">
    <property type="entry name" value="ZN2_CY6_FUNGAL_1"/>
    <property type="match status" value="1"/>
</dbReference>
<evidence type="ECO:0000256" key="6">
    <source>
        <dbReference type="SAM" id="MobiDB-lite"/>
    </source>
</evidence>
<comment type="caution">
    <text evidence="8">The sequence shown here is derived from an EMBL/GenBank/DDBJ whole genome shotgun (WGS) entry which is preliminary data.</text>
</comment>
<dbReference type="Proteomes" id="UP000324800">
    <property type="component" value="Unassembled WGS sequence"/>
</dbReference>
<evidence type="ECO:0000256" key="2">
    <source>
        <dbReference type="ARBA" id="ARBA00023015"/>
    </source>
</evidence>
<dbReference type="PANTHER" id="PTHR47540:SF2">
    <property type="entry name" value="ZN(II)2CYS6 TRANSCRIPTION FACTOR (EUROFUNG)"/>
    <property type="match status" value="1"/>
</dbReference>
<dbReference type="InterPro" id="IPR020448">
    <property type="entry name" value="Maltose_ferment_reg_DNA-bd"/>
</dbReference>
<dbReference type="GO" id="GO:0043565">
    <property type="term" value="F:sequence-specific DNA binding"/>
    <property type="evidence" value="ECO:0007669"/>
    <property type="project" value="TreeGrafter"/>
</dbReference>
<feature type="compositionally biased region" description="Polar residues" evidence="6">
    <location>
        <begin position="64"/>
        <end position="74"/>
    </location>
</feature>
<evidence type="ECO:0000256" key="4">
    <source>
        <dbReference type="ARBA" id="ARBA00023163"/>
    </source>
</evidence>